<reference evidence="2 3" key="1">
    <citation type="submission" date="2021-12" db="EMBL/GenBank/DDBJ databases">
        <title>Genome sequencing of bacteria with rrn-lacking chromosome and rrn-plasmid.</title>
        <authorList>
            <person name="Anda M."/>
            <person name="Iwasaki W."/>
        </authorList>
    </citation>
    <scope>NUCLEOTIDE SEQUENCE [LARGE SCALE GENOMIC DNA]</scope>
    <source>
        <strain evidence="2 3">DSM 100852</strain>
    </source>
</reference>
<dbReference type="RefSeq" id="WP_338392661.1">
    <property type="nucleotide sequence ID" value="NZ_AP025314.1"/>
</dbReference>
<dbReference type="EMBL" id="AP025314">
    <property type="protein sequence ID" value="BDD11147.1"/>
    <property type="molecule type" value="Genomic_DNA"/>
</dbReference>
<feature type="compositionally biased region" description="Acidic residues" evidence="1">
    <location>
        <begin position="19"/>
        <end position="48"/>
    </location>
</feature>
<proteinExistence type="predicted"/>
<organism evidence="2 3">
    <name type="scientific">Fulvitalea axinellae</name>
    <dbReference type="NCBI Taxonomy" id="1182444"/>
    <lineage>
        <taxon>Bacteria</taxon>
        <taxon>Pseudomonadati</taxon>
        <taxon>Bacteroidota</taxon>
        <taxon>Cytophagia</taxon>
        <taxon>Cytophagales</taxon>
        <taxon>Persicobacteraceae</taxon>
        <taxon>Fulvitalea</taxon>
    </lineage>
</organism>
<accession>A0AAU9CVW4</accession>
<name>A0AAU9CVW4_9BACT</name>
<feature type="region of interest" description="Disordered" evidence="1">
    <location>
        <begin position="15"/>
        <end position="58"/>
    </location>
</feature>
<sequence>MQKEIYSLELETVLYHVDPEEEKEEEEVEEEETPATDYDGDNFEEDSEWVDRGRKHNA</sequence>
<protein>
    <submittedName>
        <fullName evidence="2">Uncharacterized protein</fullName>
    </submittedName>
</protein>
<dbReference type="AlphaFoldDB" id="A0AAU9CVW4"/>
<keyword evidence="3" id="KW-1185">Reference proteome</keyword>
<evidence type="ECO:0000256" key="1">
    <source>
        <dbReference type="SAM" id="MobiDB-lite"/>
    </source>
</evidence>
<dbReference type="Proteomes" id="UP001348817">
    <property type="component" value="Chromosome"/>
</dbReference>
<evidence type="ECO:0000313" key="3">
    <source>
        <dbReference type="Proteomes" id="UP001348817"/>
    </source>
</evidence>
<gene>
    <name evidence="2" type="ORF">FUAX_35790</name>
</gene>
<dbReference type="KEGG" id="fax:FUAX_35790"/>
<evidence type="ECO:0000313" key="2">
    <source>
        <dbReference type="EMBL" id="BDD11147.1"/>
    </source>
</evidence>